<protein>
    <submittedName>
        <fullName evidence="1">Uncharacterized protein</fullName>
    </submittedName>
</protein>
<proteinExistence type="predicted"/>
<dbReference type="EMBL" id="RRYP01007240">
    <property type="protein sequence ID" value="TNV80643.1"/>
    <property type="molecule type" value="Genomic_DNA"/>
</dbReference>
<dbReference type="AlphaFoldDB" id="A0A8J8T417"/>
<reference evidence="1" key="1">
    <citation type="submission" date="2019-06" db="EMBL/GenBank/DDBJ databases">
        <authorList>
            <person name="Zheng W."/>
        </authorList>
    </citation>
    <scope>NUCLEOTIDE SEQUENCE</scope>
    <source>
        <strain evidence="1">QDHG01</strain>
    </source>
</reference>
<name>A0A8J8T417_HALGN</name>
<comment type="caution">
    <text evidence="1">The sequence shown here is derived from an EMBL/GenBank/DDBJ whole genome shotgun (WGS) entry which is preliminary data.</text>
</comment>
<sequence>MDSYQQGSAIALTKTGVILGSFSLLQICYLSVQADQDPMTSTFFSCSCSPSLLSSLSLIRLRDVISSPILTSSFYCAQQKAQQLRWIRSTLRCTMQKKSRAPEKQKMNLMNVVMSSSKDLEHLIDIYIIKNTYATRVSSQSKHTTEFLQ</sequence>
<gene>
    <name evidence="1" type="ORF">FGO68_gene4216</name>
</gene>
<dbReference type="Proteomes" id="UP000785679">
    <property type="component" value="Unassembled WGS sequence"/>
</dbReference>
<organism evidence="1 2">
    <name type="scientific">Halteria grandinella</name>
    <dbReference type="NCBI Taxonomy" id="5974"/>
    <lineage>
        <taxon>Eukaryota</taxon>
        <taxon>Sar</taxon>
        <taxon>Alveolata</taxon>
        <taxon>Ciliophora</taxon>
        <taxon>Intramacronucleata</taxon>
        <taxon>Spirotrichea</taxon>
        <taxon>Stichotrichia</taxon>
        <taxon>Sporadotrichida</taxon>
        <taxon>Halteriidae</taxon>
        <taxon>Halteria</taxon>
    </lineage>
</organism>
<evidence type="ECO:0000313" key="1">
    <source>
        <dbReference type="EMBL" id="TNV80643.1"/>
    </source>
</evidence>
<keyword evidence="2" id="KW-1185">Reference proteome</keyword>
<evidence type="ECO:0000313" key="2">
    <source>
        <dbReference type="Proteomes" id="UP000785679"/>
    </source>
</evidence>
<accession>A0A8J8T417</accession>